<keyword evidence="2" id="KW-0645">Protease</keyword>
<dbReference type="InterPro" id="IPR050570">
    <property type="entry name" value="Cell_wall_metabolism_enzyme"/>
</dbReference>
<dbReference type="SUPFAM" id="SSF51261">
    <property type="entry name" value="Duplicated hybrid motif"/>
    <property type="match status" value="1"/>
</dbReference>
<keyword evidence="3" id="KW-0479">Metal-binding</keyword>
<dbReference type="GO" id="GO:0004222">
    <property type="term" value="F:metalloendopeptidase activity"/>
    <property type="evidence" value="ECO:0007669"/>
    <property type="project" value="TreeGrafter"/>
</dbReference>
<evidence type="ECO:0000256" key="2">
    <source>
        <dbReference type="ARBA" id="ARBA00022670"/>
    </source>
</evidence>
<dbReference type="Proteomes" id="UP000010799">
    <property type="component" value="Chromosome"/>
</dbReference>
<dbReference type="HOGENOM" id="CLU_026846_2_0_5"/>
<dbReference type="EMBL" id="CP003789">
    <property type="protein sequence ID" value="AGA64276.1"/>
    <property type="molecule type" value="Genomic_DNA"/>
</dbReference>
<dbReference type="Gene3D" id="2.70.70.10">
    <property type="entry name" value="Glucose Permease (Domain IIA)"/>
    <property type="match status" value="1"/>
</dbReference>
<dbReference type="GO" id="GO:0046872">
    <property type="term" value="F:metal ion binding"/>
    <property type="evidence" value="ECO:0007669"/>
    <property type="project" value="UniProtKB-KW"/>
</dbReference>
<evidence type="ECO:0000256" key="5">
    <source>
        <dbReference type="ARBA" id="ARBA00022833"/>
    </source>
</evidence>
<dbReference type="InterPro" id="IPR011055">
    <property type="entry name" value="Dup_hybrid_motif"/>
</dbReference>
<accession>L0EV52</accession>
<dbReference type="STRING" id="1215343.B488_02830"/>
<keyword evidence="4" id="KW-0378">Hydrolase</keyword>
<evidence type="ECO:0000313" key="8">
    <source>
        <dbReference type="EMBL" id="AGA64276.1"/>
    </source>
</evidence>
<organism evidence="8 9">
    <name type="scientific">Liberibacter crescens (strain BT-1)</name>
    <dbReference type="NCBI Taxonomy" id="1215343"/>
    <lineage>
        <taxon>Bacteria</taxon>
        <taxon>Pseudomonadati</taxon>
        <taxon>Pseudomonadota</taxon>
        <taxon>Alphaproteobacteria</taxon>
        <taxon>Hyphomicrobiales</taxon>
        <taxon>Rhizobiaceae</taxon>
        <taxon>Liberibacter</taxon>
    </lineage>
</organism>
<dbReference type="PATRIC" id="fig|1215343.11.peg.293"/>
<evidence type="ECO:0000256" key="4">
    <source>
        <dbReference type="ARBA" id="ARBA00022801"/>
    </source>
</evidence>
<dbReference type="AlphaFoldDB" id="L0EV52"/>
<dbReference type="eggNOG" id="COG0739">
    <property type="taxonomic scope" value="Bacteria"/>
</dbReference>
<comment type="cofactor">
    <cofactor evidence="1">
        <name>Zn(2+)</name>
        <dbReference type="ChEBI" id="CHEBI:29105"/>
    </cofactor>
</comment>
<protein>
    <submittedName>
        <fullName evidence="8">Peptidase, M23/M37 family</fullName>
    </submittedName>
</protein>
<feature type="domain" description="M23ase beta-sheet core" evidence="7">
    <location>
        <begin position="449"/>
        <end position="545"/>
    </location>
</feature>
<dbReference type="PANTHER" id="PTHR21666">
    <property type="entry name" value="PEPTIDASE-RELATED"/>
    <property type="match status" value="1"/>
</dbReference>
<dbReference type="KEGG" id="lcc:B488_02830"/>
<dbReference type="PANTHER" id="PTHR21666:SF288">
    <property type="entry name" value="CELL DIVISION PROTEIN YTFB"/>
    <property type="match status" value="1"/>
</dbReference>
<evidence type="ECO:0000256" key="6">
    <source>
        <dbReference type="ARBA" id="ARBA00023049"/>
    </source>
</evidence>
<evidence type="ECO:0000259" key="7">
    <source>
        <dbReference type="Pfam" id="PF01551"/>
    </source>
</evidence>
<evidence type="ECO:0000313" key="9">
    <source>
        <dbReference type="Proteomes" id="UP000010799"/>
    </source>
</evidence>
<dbReference type="Gene3D" id="3.10.450.350">
    <property type="match status" value="1"/>
</dbReference>
<dbReference type="Pfam" id="PF01551">
    <property type="entry name" value="Peptidase_M23"/>
    <property type="match status" value="1"/>
</dbReference>
<keyword evidence="9" id="KW-1185">Reference proteome</keyword>
<keyword evidence="6" id="KW-0482">Metalloprotease</keyword>
<proteinExistence type="predicted"/>
<keyword evidence="5" id="KW-0862">Zinc</keyword>
<name>L0EV52_LIBCB</name>
<evidence type="ECO:0000256" key="1">
    <source>
        <dbReference type="ARBA" id="ARBA00001947"/>
    </source>
</evidence>
<dbReference type="InterPro" id="IPR016047">
    <property type="entry name" value="M23ase_b-sheet_dom"/>
</dbReference>
<sequence>MGAALFTALNGHQKIARPAKEYSNLNNESLNQIDKAKRGGRLSSYPINNKNSDKFTIEVPTLVKDTEKETLKKVPFTYIKMNLATESIKYKDKEDYPKFDPINIFSSGESIKPQTTLYDAEIKSEVSIKKSDFPQDISNITLDEEMPINEIEKAVREKSSAFTNSDIQLSMLYYAEDPENFSIENDSELPTATKARIIEENKTITASQMSTPDTSDLTDNLIRVPNNITIANAIANAGYATIDTKDVIKTLEEQLHFTELKKGNILRIATIEKGEHAKIIRVSIYESEKHILTVALNDNGKFVIGSEPASKLSLDDDTTPILPSNMDLPNIYDAVWRSSLSSGLNNNLVQLIIKLLANSVDLKSQLKQSDYIEVFFTDTSESELLYANVHCGNTQTHFYRFQNPQDKSIDYFDENGKRIRPFLLRSPVPGARITSGFGARVHPILGYTRMHTGVDWAAPRGTPILAVGDGVVEKAGWAGGYGKQTIIRHGNGYLSSYNHQNNIAKNIKVGGRVKQGQVIGWIGTTGLSTGPHLHYELIVNQTKVDSTKIRLPGGDPVPTKFLNHFKSEVKRINALIKNGEKSRKLASR</sequence>
<reference evidence="8 9" key="1">
    <citation type="journal article" date="2012" name="Stand. Genomic Sci.">
        <title>Complete genome sequence of Liberibacter crescens BT-1.</title>
        <authorList>
            <person name="Leonard M.T."/>
            <person name="Fagen J.R."/>
            <person name="Davis-Richardson A.G."/>
            <person name="Davis M.J."/>
            <person name="Triplett E.W."/>
        </authorList>
    </citation>
    <scope>NUCLEOTIDE SEQUENCE [LARGE SCALE GENOMIC DNA]</scope>
    <source>
        <strain evidence="8 9">BT-1</strain>
    </source>
</reference>
<gene>
    <name evidence="8" type="ordered locus">B488_02830</name>
</gene>
<dbReference type="CDD" id="cd12797">
    <property type="entry name" value="M23_peptidase"/>
    <property type="match status" value="1"/>
</dbReference>
<dbReference type="GO" id="GO:0006508">
    <property type="term" value="P:proteolysis"/>
    <property type="evidence" value="ECO:0007669"/>
    <property type="project" value="UniProtKB-KW"/>
</dbReference>
<evidence type="ECO:0000256" key="3">
    <source>
        <dbReference type="ARBA" id="ARBA00022723"/>
    </source>
</evidence>
<dbReference type="RefSeq" id="WP_015272703.1">
    <property type="nucleotide sequence ID" value="NC_019907.1"/>
</dbReference>